<dbReference type="VEuPathDB" id="ToxoDB:TGP89_266090"/>
<feature type="transmembrane region" description="Helical" evidence="10">
    <location>
        <begin position="333"/>
        <end position="356"/>
    </location>
</feature>
<dbReference type="Pfam" id="PF07787">
    <property type="entry name" value="TMEM43"/>
    <property type="match status" value="1"/>
</dbReference>
<feature type="transmembrane region" description="Helical" evidence="10">
    <location>
        <begin position="24"/>
        <end position="43"/>
    </location>
</feature>
<proteinExistence type="inferred from homology"/>
<dbReference type="GO" id="GO:0005637">
    <property type="term" value="C:nuclear inner membrane"/>
    <property type="evidence" value="ECO:0007669"/>
    <property type="project" value="TreeGrafter"/>
</dbReference>
<accession>A0A086JL80</accession>
<evidence type="ECO:0000256" key="6">
    <source>
        <dbReference type="ARBA" id="ARBA00022824"/>
    </source>
</evidence>
<evidence type="ECO:0000256" key="5">
    <source>
        <dbReference type="ARBA" id="ARBA00022692"/>
    </source>
</evidence>
<dbReference type="InterPro" id="IPR012430">
    <property type="entry name" value="TMEM43_fam"/>
</dbReference>
<keyword evidence="6" id="KW-0256">Endoplasmic reticulum</keyword>
<dbReference type="OrthoDB" id="410725at2759"/>
<name>A0A086JL80_TOXGO</name>
<protein>
    <submittedName>
        <fullName evidence="11">Putative transmembrane protein</fullName>
    </submittedName>
</protein>
<feature type="transmembrane region" description="Helical" evidence="10">
    <location>
        <begin position="362"/>
        <end position="383"/>
    </location>
</feature>
<dbReference type="Proteomes" id="UP000028828">
    <property type="component" value="Unassembled WGS sequence"/>
</dbReference>
<keyword evidence="9" id="KW-0539">Nucleus</keyword>
<reference evidence="11 12" key="1">
    <citation type="submission" date="2014-03" db="EMBL/GenBank/DDBJ databases">
        <authorList>
            <person name="Sibley D."/>
            <person name="Venepally P."/>
            <person name="Karamycheva S."/>
            <person name="Hadjithomas M."/>
            <person name="Khan A."/>
            <person name="Brunk B."/>
            <person name="Roos D."/>
            <person name="Caler E."/>
            <person name="Lorenzi H."/>
        </authorList>
    </citation>
    <scope>NUCLEOTIDE SEQUENCE [LARGE SCALE GENOMIC DNA]</scope>
    <source>
        <strain evidence="12">p89</strain>
    </source>
</reference>
<keyword evidence="8 10" id="KW-0472">Membrane</keyword>
<keyword evidence="7 10" id="KW-1133">Transmembrane helix</keyword>
<keyword evidence="5 10" id="KW-0812">Transmembrane</keyword>
<dbReference type="EMBL" id="AEYI02001809">
    <property type="protein sequence ID" value="KFG32898.1"/>
    <property type="molecule type" value="Genomic_DNA"/>
</dbReference>
<evidence type="ECO:0000313" key="12">
    <source>
        <dbReference type="Proteomes" id="UP000028828"/>
    </source>
</evidence>
<feature type="transmembrane region" description="Helical" evidence="10">
    <location>
        <begin position="305"/>
        <end position="326"/>
    </location>
</feature>
<dbReference type="GO" id="GO:0006629">
    <property type="term" value="P:lipid metabolic process"/>
    <property type="evidence" value="ECO:0007669"/>
    <property type="project" value="TreeGrafter"/>
</dbReference>
<evidence type="ECO:0000256" key="9">
    <source>
        <dbReference type="ARBA" id="ARBA00023242"/>
    </source>
</evidence>
<dbReference type="AlphaFoldDB" id="A0A086JL80"/>
<comment type="subcellular location">
    <subcellularLocation>
        <location evidence="1">Endomembrane system</location>
        <topology evidence="1">Multi-pass membrane protein</topology>
    </subcellularLocation>
    <subcellularLocation>
        <location evidence="3">Endoplasmic reticulum membrane</location>
    </subcellularLocation>
    <subcellularLocation>
        <location evidence="2">Nucleus envelope</location>
    </subcellularLocation>
</comment>
<organism evidence="11 12">
    <name type="scientific">Toxoplasma gondii p89</name>
    <dbReference type="NCBI Taxonomy" id="943119"/>
    <lineage>
        <taxon>Eukaryota</taxon>
        <taxon>Sar</taxon>
        <taxon>Alveolata</taxon>
        <taxon>Apicomplexa</taxon>
        <taxon>Conoidasida</taxon>
        <taxon>Coccidia</taxon>
        <taxon>Eucoccidiorida</taxon>
        <taxon>Eimeriorina</taxon>
        <taxon>Sarcocystidae</taxon>
        <taxon>Toxoplasma</taxon>
    </lineage>
</organism>
<evidence type="ECO:0000256" key="2">
    <source>
        <dbReference type="ARBA" id="ARBA00004259"/>
    </source>
</evidence>
<evidence type="ECO:0000256" key="4">
    <source>
        <dbReference type="ARBA" id="ARBA00006627"/>
    </source>
</evidence>
<evidence type="ECO:0000256" key="7">
    <source>
        <dbReference type="ARBA" id="ARBA00022989"/>
    </source>
</evidence>
<evidence type="ECO:0000256" key="1">
    <source>
        <dbReference type="ARBA" id="ARBA00004127"/>
    </source>
</evidence>
<comment type="caution">
    <text evidence="11">The sequence shown here is derived from an EMBL/GenBank/DDBJ whole genome shotgun (WGS) entry which is preliminary data.</text>
</comment>
<evidence type="ECO:0000256" key="3">
    <source>
        <dbReference type="ARBA" id="ARBA00004586"/>
    </source>
</evidence>
<comment type="similarity">
    <text evidence="4">Belongs to the TMEM43 family.</text>
</comment>
<evidence type="ECO:0000313" key="11">
    <source>
        <dbReference type="EMBL" id="KFG32898.1"/>
    </source>
</evidence>
<dbReference type="PANTHER" id="PTHR13416">
    <property type="match status" value="1"/>
</dbReference>
<gene>
    <name evidence="11" type="ORF">TGP89_266090</name>
</gene>
<sequence length="451" mass="49580">MLGTFCGESNRDECGNRWSRMCNFFWWCSFVVAAGTLALMLYGEHHYAEEVHALTPLMRGYVPSPCSPLPVNDRKLVHIDCPLAELDTFYPPSSFSANVAKFTGVFFETKAEIFQHVQKGGTLGPFIEGDWVDHQVDLSQLPSMVMPGDTNPDFFPAVPGRGRVFTSKLKAGGFTLPSHLLTKFKKKQLLPLVDDGYYQPSESRPPTHLDYKNTQVKNNALYSGDPEHPRIGDVRVTFWGSTATHVSVIGLQTTGFLGSDRHIQGIPSPTLQNRTMSIFAEGDYSPAALVSEYVSETHASNTQTWVLRCASFLLVWFVLFVTVVTCNTSKTCCVVFLNSGLFALSIITGLAGLVWWRFDIVVATSLWVISSVAVVLAIVAWMWDSNTNGSRGSNRRQSGNSISSAASSVYAASGRWTNEHAPRGYLNRALLAKNEESDGAAGASDEHLQNS</sequence>
<evidence type="ECO:0000256" key="10">
    <source>
        <dbReference type="SAM" id="Phobius"/>
    </source>
</evidence>
<dbReference type="GO" id="GO:0005789">
    <property type="term" value="C:endoplasmic reticulum membrane"/>
    <property type="evidence" value="ECO:0007669"/>
    <property type="project" value="UniProtKB-SubCell"/>
</dbReference>
<dbReference type="PANTHER" id="PTHR13416:SF2">
    <property type="entry name" value="TRANSMEMBRANE PROTEIN 43"/>
    <property type="match status" value="1"/>
</dbReference>
<dbReference type="GO" id="GO:0071763">
    <property type="term" value="P:nuclear membrane organization"/>
    <property type="evidence" value="ECO:0007669"/>
    <property type="project" value="TreeGrafter"/>
</dbReference>
<evidence type="ECO:0000256" key="8">
    <source>
        <dbReference type="ARBA" id="ARBA00023136"/>
    </source>
</evidence>